<feature type="compositionally biased region" description="Polar residues" evidence="1">
    <location>
        <begin position="1242"/>
        <end position="1263"/>
    </location>
</feature>
<keyword evidence="4" id="KW-1185">Reference proteome</keyword>
<feature type="region of interest" description="Disordered" evidence="1">
    <location>
        <begin position="610"/>
        <end position="629"/>
    </location>
</feature>
<proteinExistence type="predicted"/>
<feature type="compositionally biased region" description="Polar residues" evidence="1">
    <location>
        <begin position="1197"/>
        <end position="1220"/>
    </location>
</feature>
<dbReference type="Pfam" id="PF14661">
    <property type="entry name" value="HAUS6_N"/>
    <property type="match status" value="1"/>
</dbReference>
<dbReference type="GO" id="GO:0051225">
    <property type="term" value="P:spindle assembly"/>
    <property type="evidence" value="ECO:0007669"/>
    <property type="project" value="InterPro"/>
</dbReference>
<dbReference type="EMBL" id="JADGJH010001887">
    <property type="protein sequence ID" value="KAJ3107864.1"/>
    <property type="molecule type" value="Genomic_DNA"/>
</dbReference>
<gene>
    <name evidence="3" type="primary">HAUS6</name>
    <name evidence="3" type="ORF">HK100_003511</name>
</gene>
<feature type="compositionally biased region" description="Acidic residues" evidence="1">
    <location>
        <begin position="1487"/>
        <end position="1510"/>
    </location>
</feature>
<protein>
    <submittedName>
        <fullName evidence="3">HAUS augmin-like complex subunit 6</fullName>
    </submittedName>
</protein>
<reference evidence="3" key="1">
    <citation type="submission" date="2020-05" db="EMBL/GenBank/DDBJ databases">
        <title>Phylogenomic resolution of chytrid fungi.</title>
        <authorList>
            <person name="Stajich J.E."/>
            <person name="Amses K."/>
            <person name="Simmons R."/>
            <person name="Seto K."/>
            <person name="Myers J."/>
            <person name="Bonds A."/>
            <person name="Quandt C.A."/>
            <person name="Barry K."/>
            <person name="Liu P."/>
            <person name="Grigoriev I."/>
            <person name="Longcore J.E."/>
            <person name="James T.Y."/>
        </authorList>
    </citation>
    <scope>NUCLEOTIDE SEQUENCE</scope>
    <source>
        <strain evidence="3">JEL0513</strain>
    </source>
</reference>
<evidence type="ECO:0000256" key="1">
    <source>
        <dbReference type="SAM" id="MobiDB-lite"/>
    </source>
</evidence>
<dbReference type="GO" id="GO:1990498">
    <property type="term" value="C:mitotic spindle microtubule"/>
    <property type="evidence" value="ECO:0007669"/>
    <property type="project" value="TreeGrafter"/>
</dbReference>
<sequence length="1510" mass="167564">MSLATTNTSRTTPASAETGATVASKISTMTTTGRMRLAVESALRLLGFEGELAGLFAESGIPPNARVFEAAMHFLLSHVLGTIVLAEMMRAVWPVCDRASAREFRNIAAKALDALKKQAKLPPALYIRRSSFDDQAGERYALCMLALANHAVALSLSRDFADSPTHSNSLVEFAEMFSVDTLGRDKITQEWIEYGSTLSLEFRKALVELAELSDLKKELESNPISIDDVDISLFDDIRRVHKEKLAVVRDLWLKCTNWFDANKEKREIIDAVLENRANQHSIDGSNCRIEIPQQLSERFRADIQTARISPYAEGGMLDLVAVVKLWGFSIKHVEEALQASIFQNSAVLDASYSTVTQKLDILKGVYSNAKAVKKQLMTRLDDLTTSVENLKTNRSLQETDDNSTSIAFPKSIVNERTGKLTLAPSTPKFNIRDRMVNLSKAAHFKYPELPQGFVASTPDAMAAIRANVRSKIHENLQISRSDNAHCNEEESVLDETSLGTNLTGRKAIYTPKRGVAHEKISVLSNNQVSIKKSEIRKPNGVIETKSKPVQSVSTGAKLKLGGISPVTPTEDHKKKSMQKQRRASASNANIGVSDVDSFVNEIVQSIATGRMPTNIESPSKSPSPSLTLSEKKTVRFNESHTTQETFPTVAFQSRGEIARTPLKDISYLPSTGKMVRRSSSNSILKQQTPSTVRTPTSLVKSVLKSNMKSQLKHDAENFSPKPKTINAKGFDFRENNGDWLEGNISLDNLLDEDAPSFMDKPIPAFDDEESDEKQPNTPRITNSRKNFPPSSFTSGREDASFTINSAFPSEIGLNDSTDLNAESDDDNEVIGNNAVEMSIFDVSIACPLDDMSFFDGGAIGTVINAGDRDFLFSEQHGENFFDEGFSFMAADTFSKNDTFSPARPATPQMIVATSDEASEDTAMLFGEDDGIRVRDFKNTRNGNRGINEFIMQETKITGEKTLSPAGAKRSKSMPDIKISVKSVERVEDEEDTDSSPSLNERAILNVTVDLPESLNGTAFKKKELFNESLIKPTKWVFNHGESTDILLATVLDYTAKDQEEIKSNLPERFKSAENIHLKGNIAGNHKISSTKKIDGKISLSKVMTPIAKSSTKSKLFGDNKFSPQQQFSSKTMQSPNADILSDSFVSWKETSVRNRKEPEIEGVEQLENIEPFSFQTLDVSRLDDTVEPNYGMMLDGSTANDRNIPESQSQNRNNANILPTDSFNTEMKEKQLRQSRHPLTQELANNNDLEPKFANSSSKSRSNIKVDETISFDPFAKSGAGSWLLSRLVPQNRRHNQNFSSEHFQIDSGLGEGPEDLSEVPPGHPEPSTVFDLASDSFREASRKHDYTTNDDSNEIFIPAGINDILGTSEHRFGENDFFLHATQFVAGENRFSEGESYENSRNANGMSGEMRLDEIANRSFFNIEEVDTSGLLDELGLTKKQGYKDAMSQNRDVEGGSWHDQNLETRADALILSGVDRKDENNLAETDFEEDLEDRESEWEDEENEETDL</sequence>
<dbReference type="PANTHER" id="PTHR16151">
    <property type="entry name" value="HAUS AUGMIN-LIKE COMPLEX SUBUNIT 6"/>
    <property type="match status" value="1"/>
</dbReference>
<feature type="region of interest" description="Disordered" evidence="1">
    <location>
        <begin position="1241"/>
        <end position="1263"/>
    </location>
</feature>
<name>A0AAD5SU68_9FUNG</name>
<evidence type="ECO:0000259" key="2">
    <source>
        <dbReference type="Pfam" id="PF14661"/>
    </source>
</evidence>
<dbReference type="InterPro" id="IPR026797">
    <property type="entry name" value="HAUS_6"/>
</dbReference>
<accession>A0AAD5SU68</accession>
<feature type="region of interest" description="Disordered" evidence="1">
    <location>
        <begin position="1"/>
        <end position="20"/>
    </location>
</feature>
<feature type="region of interest" description="Disordered" evidence="1">
    <location>
        <begin position="1475"/>
        <end position="1510"/>
    </location>
</feature>
<feature type="region of interest" description="Disordered" evidence="1">
    <location>
        <begin position="1195"/>
        <end position="1220"/>
    </location>
</feature>
<feature type="region of interest" description="Disordered" evidence="1">
    <location>
        <begin position="759"/>
        <end position="798"/>
    </location>
</feature>
<dbReference type="GO" id="GO:0008017">
    <property type="term" value="F:microtubule binding"/>
    <property type="evidence" value="ECO:0007669"/>
    <property type="project" value="TreeGrafter"/>
</dbReference>
<evidence type="ECO:0000313" key="3">
    <source>
        <dbReference type="EMBL" id="KAJ3107864.1"/>
    </source>
</evidence>
<feature type="compositionally biased region" description="Polar residues" evidence="1">
    <location>
        <begin position="775"/>
        <end position="794"/>
    </location>
</feature>
<feature type="compositionally biased region" description="Polar residues" evidence="1">
    <location>
        <begin position="1"/>
        <end position="15"/>
    </location>
</feature>
<comment type="caution">
    <text evidence="3">The sequence shown here is derived from an EMBL/GenBank/DDBJ whole genome shotgun (WGS) entry which is preliminary data.</text>
</comment>
<feature type="region of interest" description="Disordered" evidence="1">
    <location>
        <begin position="539"/>
        <end position="588"/>
    </location>
</feature>
<feature type="region of interest" description="Disordered" evidence="1">
    <location>
        <begin position="1304"/>
        <end position="1324"/>
    </location>
</feature>
<dbReference type="InterPro" id="IPR028163">
    <property type="entry name" value="HAUS_6_N"/>
</dbReference>
<feature type="domain" description="HAUS augmin-like complex subunit 6 N-terminal" evidence="2">
    <location>
        <begin position="62"/>
        <end position="221"/>
    </location>
</feature>
<dbReference type="GO" id="GO:0070652">
    <property type="term" value="C:HAUS complex"/>
    <property type="evidence" value="ECO:0007669"/>
    <property type="project" value="InterPro"/>
</dbReference>
<dbReference type="PANTHER" id="PTHR16151:SF2">
    <property type="entry name" value="HAUS AUGMIN-LIKE COMPLEX SUBUNIT 6"/>
    <property type="match status" value="1"/>
</dbReference>
<dbReference type="Proteomes" id="UP001211907">
    <property type="component" value="Unassembled WGS sequence"/>
</dbReference>
<feature type="compositionally biased region" description="Low complexity" evidence="1">
    <location>
        <begin position="616"/>
        <end position="628"/>
    </location>
</feature>
<evidence type="ECO:0000313" key="4">
    <source>
        <dbReference type="Proteomes" id="UP001211907"/>
    </source>
</evidence>
<organism evidence="3 4">
    <name type="scientific">Physocladia obscura</name>
    <dbReference type="NCBI Taxonomy" id="109957"/>
    <lineage>
        <taxon>Eukaryota</taxon>
        <taxon>Fungi</taxon>
        <taxon>Fungi incertae sedis</taxon>
        <taxon>Chytridiomycota</taxon>
        <taxon>Chytridiomycota incertae sedis</taxon>
        <taxon>Chytridiomycetes</taxon>
        <taxon>Chytridiales</taxon>
        <taxon>Chytriomycetaceae</taxon>
        <taxon>Physocladia</taxon>
    </lineage>
</organism>